<keyword evidence="7" id="KW-1003">Cell membrane</keyword>
<comment type="subcellular location">
    <subcellularLocation>
        <location evidence="2">Cell membrane</location>
        <topology evidence="2">Multi-pass membrane protein</topology>
    </subcellularLocation>
</comment>
<comment type="function">
    <text evidence="1">Multidrug efflux pump.</text>
</comment>
<sequence>MRQDLTTGSITGTMLRFALPMILGNLLQQFYNIADTLIVGRCLGANALAAVGAAYALMTFLTSILLGLCMGSGAVFSLRYGEKSWEELKTSIFVSFILVAAVTLIINIGVFLMIDPIMSLMQVPEVIYGMMREYLWVIFYGITGVFLYNFFASLLRAVGNSLVPLLFLGVSAVLNIGLDLWFVLALHWGAAGAAAATVISQLVSGAGLCVYTLFRMPEFRPARRNCRIQKQILTEISRFSFLTCVQQSVMNLGILMVQGLVNSFGTVVMAAFAAAVKIDSFAYMPVQDFGNAFSTFIAQNYGAGKRLRIQEGIKSAAKTSVLFCLAISFAVWIFAEKLMLIFVQPQETEILAVGVGYLRIEGAFYWGIGCLFLLYGLYRAVRMPGMSVALTVISLGTRVALAYVLSSIPSVGLVGIWAAVPIGWILADLTGLLYYWRKGIAFK</sequence>
<comment type="caution">
    <text evidence="14">The sequence shown here is derived from an EMBL/GenBank/DDBJ whole genome shotgun (WGS) entry which is preliminary data.</text>
</comment>
<evidence type="ECO:0000256" key="8">
    <source>
        <dbReference type="ARBA" id="ARBA00022692"/>
    </source>
</evidence>
<evidence type="ECO:0000256" key="13">
    <source>
        <dbReference type="SAM" id="Phobius"/>
    </source>
</evidence>
<keyword evidence="6" id="KW-0050">Antiport</keyword>
<dbReference type="PANTHER" id="PTHR43298">
    <property type="entry name" value="MULTIDRUG RESISTANCE PROTEIN NORM-RELATED"/>
    <property type="match status" value="1"/>
</dbReference>
<evidence type="ECO:0000256" key="10">
    <source>
        <dbReference type="ARBA" id="ARBA00023065"/>
    </source>
</evidence>
<keyword evidence="15" id="KW-1185">Reference proteome</keyword>
<feature type="transmembrane region" description="Helical" evidence="13">
    <location>
        <begin position="315"/>
        <end position="335"/>
    </location>
</feature>
<evidence type="ECO:0000313" key="15">
    <source>
        <dbReference type="Proteomes" id="UP000429958"/>
    </source>
</evidence>
<keyword evidence="5" id="KW-0813">Transport</keyword>
<evidence type="ECO:0000256" key="9">
    <source>
        <dbReference type="ARBA" id="ARBA00022989"/>
    </source>
</evidence>
<keyword evidence="8 13" id="KW-0812">Transmembrane</keyword>
<evidence type="ECO:0000256" key="4">
    <source>
        <dbReference type="ARBA" id="ARBA00020268"/>
    </source>
</evidence>
<dbReference type="NCBIfam" id="TIGR00797">
    <property type="entry name" value="matE"/>
    <property type="match status" value="1"/>
</dbReference>
<keyword evidence="10" id="KW-0406">Ion transport</keyword>
<evidence type="ECO:0000256" key="7">
    <source>
        <dbReference type="ARBA" id="ARBA00022475"/>
    </source>
</evidence>
<accession>A0A7X2NM58</accession>
<dbReference type="PIRSF" id="PIRSF006603">
    <property type="entry name" value="DinF"/>
    <property type="match status" value="1"/>
</dbReference>
<reference evidence="14 15" key="1">
    <citation type="submission" date="2019-08" db="EMBL/GenBank/DDBJ databases">
        <title>In-depth cultivation of the pig gut microbiome towards novel bacterial diversity and tailored functional studies.</title>
        <authorList>
            <person name="Wylensek D."/>
            <person name="Hitch T.C.A."/>
            <person name="Clavel T."/>
        </authorList>
    </citation>
    <scope>NUCLEOTIDE SEQUENCE [LARGE SCALE GENOMIC DNA]</scope>
    <source>
        <strain evidence="14 15">WCA-389-WT-23D1</strain>
    </source>
</reference>
<organism evidence="14 15">
    <name type="scientific">Clostridium porci</name>
    <dbReference type="NCBI Taxonomy" id="2605778"/>
    <lineage>
        <taxon>Bacteria</taxon>
        <taxon>Bacillati</taxon>
        <taxon>Bacillota</taxon>
        <taxon>Clostridia</taxon>
        <taxon>Eubacteriales</taxon>
        <taxon>Clostridiaceae</taxon>
        <taxon>Clostridium</taxon>
    </lineage>
</organism>
<gene>
    <name evidence="14" type="ORF">FYJ39_09920</name>
</gene>
<evidence type="ECO:0000256" key="5">
    <source>
        <dbReference type="ARBA" id="ARBA00022448"/>
    </source>
</evidence>
<dbReference type="AlphaFoldDB" id="A0A7X2NM58"/>
<feature type="transmembrane region" description="Helical" evidence="13">
    <location>
        <begin position="162"/>
        <end position="184"/>
    </location>
</feature>
<feature type="transmembrane region" description="Helical" evidence="13">
    <location>
        <begin position="414"/>
        <end position="436"/>
    </location>
</feature>
<dbReference type="EMBL" id="VUMD01000007">
    <property type="protein sequence ID" value="MSS36883.1"/>
    <property type="molecule type" value="Genomic_DNA"/>
</dbReference>
<dbReference type="InterPro" id="IPR050222">
    <property type="entry name" value="MATE_MdtK"/>
</dbReference>
<evidence type="ECO:0000256" key="12">
    <source>
        <dbReference type="ARBA" id="ARBA00031636"/>
    </source>
</evidence>
<feature type="transmembrane region" description="Helical" evidence="13">
    <location>
        <begin position="90"/>
        <end position="114"/>
    </location>
</feature>
<evidence type="ECO:0000256" key="2">
    <source>
        <dbReference type="ARBA" id="ARBA00004651"/>
    </source>
</evidence>
<dbReference type="GO" id="GO:0005886">
    <property type="term" value="C:plasma membrane"/>
    <property type="evidence" value="ECO:0007669"/>
    <property type="project" value="UniProtKB-SubCell"/>
</dbReference>
<feature type="transmembrane region" description="Helical" evidence="13">
    <location>
        <begin position="190"/>
        <end position="214"/>
    </location>
</feature>
<evidence type="ECO:0000256" key="11">
    <source>
        <dbReference type="ARBA" id="ARBA00023136"/>
    </source>
</evidence>
<feature type="transmembrane region" description="Helical" evidence="13">
    <location>
        <begin position="388"/>
        <end position="408"/>
    </location>
</feature>
<dbReference type="GO" id="GO:0042910">
    <property type="term" value="F:xenobiotic transmembrane transporter activity"/>
    <property type="evidence" value="ECO:0007669"/>
    <property type="project" value="InterPro"/>
</dbReference>
<comment type="similarity">
    <text evidence="3">Belongs to the multi antimicrobial extrusion (MATE) (TC 2.A.66.1) family.</text>
</comment>
<evidence type="ECO:0000256" key="3">
    <source>
        <dbReference type="ARBA" id="ARBA00010199"/>
    </source>
</evidence>
<evidence type="ECO:0000256" key="1">
    <source>
        <dbReference type="ARBA" id="ARBA00003408"/>
    </source>
</evidence>
<dbReference type="GO" id="GO:0015297">
    <property type="term" value="F:antiporter activity"/>
    <property type="evidence" value="ECO:0007669"/>
    <property type="project" value="UniProtKB-KW"/>
</dbReference>
<name>A0A7X2NM58_9CLOT</name>
<dbReference type="InterPro" id="IPR002528">
    <property type="entry name" value="MATE_fam"/>
</dbReference>
<dbReference type="InterPro" id="IPR048279">
    <property type="entry name" value="MdtK-like"/>
</dbReference>
<dbReference type="Pfam" id="PF01554">
    <property type="entry name" value="MatE"/>
    <property type="match status" value="2"/>
</dbReference>
<dbReference type="CDD" id="cd13138">
    <property type="entry name" value="MATE_yoeA_like"/>
    <property type="match status" value="1"/>
</dbReference>
<keyword evidence="11 13" id="KW-0472">Membrane</keyword>
<feature type="transmembrane region" description="Helical" evidence="13">
    <location>
        <begin position="363"/>
        <end position="381"/>
    </location>
</feature>
<dbReference type="PANTHER" id="PTHR43298:SF2">
    <property type="entry name" value="FMN_FAD EXPORTER YEEO-RELATED"/>
    <property type="match status" value="1"/>
</dbReference>
<dbReference type="GO" id="GO:0006811">
    <property type="term" value="P:monoatomic ion transport"/>
    <property type="evidence" value="ECO:0007669"/>
    <property type="project" value="UniProtKB-KW"/>
</dbReference>
<feature type="transmembrane region" description="Helical" evidence="13">
    <location>
        <begin position="134"/>
        <end position="155"/>
    </location>
</feature>
<feature type="transmembrane region" description="Helical" evidence="13">
    <location>
        <begin position="53"/>
        <end position="78"/>
    </location>
</feature>
<evidence type="ECO:0000313" key="14">
    <source>
        <dbReference type="EMBL" id="MSS36883.1"/>
    </source>
</evidence>
<evidence type="ECO:0000256" key="6">
    <source>
        <dbReference type="ARBA" id="ARBA00022449"/>
    </source>
</evidence>
<dbReference type="Proteomes" id="UP000429958">
    <property type="component" value="Unassembled WGS sequence"/>
</dbReference>
<keyword evidence="9 13" id="KW-1133">Transmembrane helix</keyword>
<protein>
    <recommendedName>
        <fullName evidence="4">Probable multidrug resistance protein NorM</fullName>
    </recommendedName>
    <alternativeName>
        <fullName evidence="12">Multidrug-efflux transporter</fullName>
    </alternativeName>
</protein>
<proteinExistence type="inferred from homology"/>